<dbReference type="InterPro" id="IPR003593">
    <property type="entry name" value="AAA+_ATPase"/>
</dbReference>
<evidence type="ECO:0000256" key="4">
    <source>
        <dbReference type="ARBA" id="ARBA00022840"/>
    </source>
</evidence>
<evidence type="ECO:0000259" key="5">
    <source>
        <dbReference type="PROSITE" id="PS50893"/>
    </source>
</evidence>
<dbReference type="PROSITE" id="PS50893">
    <property type="entry name" value="ABC_TRANSPORTER_2"/>
    <property type="match status" value="1"/>
</dbReference>
<accession>A0ABY0IGV5</accession>
<dbReference type="InterPro" id="IPR027417">
    <property type="entry name" value="P-loop_NTPase"/>
</dbReference>
<name>A0ABY0IGV5_9BACT</name>
<dbReference type="PANTHER" id="PTHR42798:SF2">
    <property type="entry name" value="ABC TRANSPORTER ATP-BINDING PROTEIN MG467-RELATED"/>
    <property type="match status" value="1"/>
</dbReference>
<gene>
    <name evidence="6" type="ORF">DAY19_07015</name>
</gene>
<evidence type="ECO:0000256" key="1">
    <source>
        <dbReference type="ARBA" id="ARBA00005417"/>
    </source>
</evidence>
<evidence type="ECO:0000313" key="6">
    <source>
        <dbReference type="EMBL" id="RZF22165.1"/>
    </source>
</evidence>
<organism evidence="6 7">
    <name type="scientific">Halobacteriovorax vibrionivorans</name>
    <dbReference type="NCBI Taxonomy" id="2152716"/>
    <lineage>
        <taxon>Bacteria</taxon>
        <taxon>Pseudomonadati</taxon>
        <taxon>Bdellovibrionota</taxon>
        <taxon>Bacteriovoracia</taxon>
        <taxon>Bacteriovoracales</taxon>
        <taxon>Halobacteriovoraceae</taxon>
        <taxon>Halobacteriovorax</taxon>
    </lineage>
</organism>
<dbReference type="PANTHER" id="PTHR42798">
    <property type="entry name" value="LIPOPROTEIN-RELEASING SYSTEM ATP-BINDING PROTEIN LOLD"/>
    <property type="match status" value="1"/>
</dbReference>
<dbReference type="Pfam" id="PF00005">
    <property type="entry name" value="ABC_tran"/>
    <property type="match status" value="1"/>
</dbReference>
<keyword evidence="7" id="KW-1185">Reference proteome</keyword>
<keyword evidence="4 6" id="KW-0067">ATP-binding</keyword>
<dbReference type="GO" id="GO:0005524">
    <property type="term" value="F:ATP binding"/>
    <property type="evidence" value="ECO:0007669"/>
    <property type="project" value="UniProtKB-KW"/>
</dbReference>
<dbReference type="SUPFAM" id="SSF52540">
    <property type="entry name" value="P-loop containing nucleoside triphosphate hydrolases"/>
    <property type="match status" value="1"/>
</dbReference>
<dbReference type="Gene3D" id="3.40.50.300">
    <property type="entry name" value="P-loop containing nucleotide triphosphate hydrolases"/>
    <property type="match status" value="1"/>
</dbReference>
<reference evidence="7" key="1">
    <citation type="journal article" date="2019" name="Int. J. Syst. Evol. Microbiol.">
        <title>Halobacteriovorax valvorus sp. nov., a novel prokaryotic predator isolated from coastal seawater of China.</title>
        <authorList>
            <person name="Chen M.-X."/>
        </authorList>
    </citation>
    <scope>NUCLEOTIDE SEQUENCE [LARGE SCALE GENOMIC DNA]</scope>
    <source>
        <strain evidence="7">BL9</strain>
    </source>
</reference>
<dbReference type="Proteomes" id="UP000443582">
    <property type="component" value="Unassembled WGS sequence"/>
</dbReference>
<dbReference type="CDD" id="cd03255">
    <property type="entry name" value="ABC_MJ0796_LolCDE_FtsE"/>
    <property type="match status" value="1"/>
</dbReference>
<keyword evidence="3" id="KW-0547">Nucleotide-binding</keyword>
<comment type="caution">
    <text evidence="6">The sequence shown here is derived from an EMBL/GenBank/DDBJ whole genome shotgun (WGS) entry which is preliminary data.</text>
</comment>
<dbReference type="InterPro" id="IPR003439">
    <property type="entry name" value="ABC_transporter-like_ATP-bd"/>
</dbReference>
<sequence length="222" mass="24485">MVLTLDEVKKDFSQGEEVLNVLKGVDLNVSEGETIAILGKSGSGKSTLLSLLCGIDDATSGNISYRSNSLKNLNSEEITDLRAKHIGVVFQQFHLLEHLNAYENVLLPLEVNGNSDKSERVDYFLEKVGMSHRKSHFPNQLSGGEKQRIAIARALVTHPGVLLADEPSGSLDENTGGEVMDLIFDIVRDERMSLVLVTHDKDLAKRCEKIYHLENGVLSLED</sequence>
<protein>
    <submittedName>
        <fullName evidence="6">ABC transporter ATP-binding protein</fullName>
    </submittedName>
</protein>
<proteinExistence type="inferred from homology"/>
<dbReference type="InterPro" id="IPR017871">
    <property type="entry name" value="ABC_transporter-like_CS"/>
</dbReference>
<evidence type="ECO:0000313" key="7">
    <source>
        <dbReference type="Proteomes" id="UP000443582"/>
    </source>
</evidence>
<feature type="domain" description="ABC transporter" evidence="5">
    <location>
        <begin position="3"/>
        <end position="222"/>
    </location>
</feature>
<dbReference type="SMART" id="SM00382">
    <property type="entry name" value="AAA"/>
    <property type="match status" value="1"/>
</dbReference>
<keyword evidence="2" id="KW-0813">Transport</keyword>
<comment type="similarity">
    <text evidence="1">Belongs to the ABC transporter superfamily.</text>
</comment>
<dbReference type="InterPro" id="IPR017911">
    <property type="entry name" value="MacB-like_ATP-bd"/>
</dbReference>
<evidence type="ECO:0000256" key="2">
    <source>
        <dbReference type="ARBA" id="ARBA00022448"/>
    </source>
</evidence>
<dbReference type="PROSITE" id="PS00211">
    <property type="entry name" value="ABC_TRANSPORTER_1"/>
    <property type="match status" value="1"/>
</dbReference>
<dbReference type="EMBL" id="QDKL01000002">
    <property type="protein sequence ID" value="RZF22165.1"/>
    <property type="molecule type" value="Genomic_DNA"/>
</dbReference>
<evidence type="ECO:0000256" key="3">
    <source>
        <dbReference type="ARBA" id="ARBA00022741"/>
    </source>
</evidence>